<evidence type="ECO:0000256" key="1">
    <source>
        <dbReference type="SAM" id="MobiDB-lite"/>
    </source>
</evidence>
<dbReference type="InterPro" id="IPR000415">
    <property type="entry name" value="Nitroreductase-like"/>
</dbReference>
<organism evidence="3 4">
    <name type="scientific">Catenulispora acidiphila (strain DSM 44928 / JCM 14897 / NBRC 102108 / NRRL B-24433 / ID139908)</name>
    <dbReference type="NCBI Taxonomy" id="479433"/>
    <lineage>
        <taxon>Bacteria</taxon>
        <taxon>Bacillati</taxon>
        <taxon>Actinomycetota</taxon>
        <taxon>Actinomycetes</taxon>
        <taxon>Catenulisporales</taxon>
        <taxon>Catenulisporaceae</taxon>
        <taxon>Catenulispora</taxon>
    </lineage>
</organism>
<name>C7QBX4_CATAD</name>
<proteinExistence type="predicted"/>
<feature type="domain" description="Nitroreductase" evidence="2">
    <location>
        <begin position="353"/>
        <end position="527"/>
    </location>
</feature>
<evidence type="ECO:0000259" key="2">
    <source>
        <dbReference type="Pfam" id="PF00881"/>
    </source>
</evidence>
<dbReference type="Pfam" id="PF00881">
    <property type="entry name" value="Nitroreductase"/>
    <property type="match status" value="1"/>
</dbReference>
<dbReference type="PANTHER" id="PTHR43745:SF2">
    <property type="entry name" value="NITROREDUCTASE MJ1384-RELATED"/>
    <property type="match status" value="1"/>
</dbReference>
<accession>C7QBX4</accession>
<reference evidence="3 4" key="1">
    <citation type="journal article" date="2009" name="Stand. Genomic Sci.">
        <title>Complete genome sequence of Catenulispora acidiphila type strain (ID 139908).</title>
        <authorList>
            <person name="Copeland A."/>
            <person name="Lapidus A."/>
            <person name="Glavina Del Rio T."/>
            <person name="Nolan M."/>
            <person name="Lucas S."/>
            <person name="Chen F."/>
            <person name="Tice H."/>
            <person name="Cheng J.F."/>
            <person name="Bruce D."/>
            <person name="Goodwin L."/>
            <person name="Pitluck S."/>
            <person name="Mikhailova N."/>
            <person name="Pati A."/>
            <person name="Ivanova N."/>
            <person name="Mavromatis K."/>
            <person name="Chen A."/>
            <person name="Palaniappan K."/>
            <person name="Chain P."/>
            <person name="Land M."/>
            <person name="Hauser L."/>
            <person name="Chang Y.J."/>
            <person name="Jeffries C.D."/>
            <person name="Chertkov O."/>
            <person name="Brettin T."/>
            <person name="Detter J.C."/>
            <person name="Han C."/>
            <person name="Ali Z."/>
            <person name="Tindall B.J."/>
            <person name="Goker M."/>
            <person name="Bristow J."/>
            <person name="Eisen J.A."/>
            <person name="Markowitz V."/>
            <person name="Hugenholtz P."/>
            <person name="Kyrpides N.C."/>
            <person name="Klenk H.P."/>
        </authorList>
    </citation>
    <scope>NUCLEOTIDE SEQUENCE [LARGE SCALE GENOMIC DNA]</scope>
    <source>
        <strain evidence="4">DSM 44928 / JCM 14897 / NBRC 102108 / NRRL B-24433 / ID139908</strain>
    </source>
</reference>
<dbReference type="Gene3D" id="3.40.109.10">
    <property type="entry name" value="NADH Oxidase"/>
    <property type="match status" value="2"/>
</dbReference>
<dbReference type="InterPro" id="IPR020051">
    <property type="entry name" value="SagB-type_dehydrogenase"/>
</dbReference>
<evidence type="ECO:0000313" key="4">
    <source>
        <dbReference type="Proteomes" id="UP000000851"/>
    </source>
</evidence>
<dbReference type="EMBL" id="CP001700">
    <property type="protein sequence ID" value="ACU72593.1"/>
    <property type="molecule type" value="Genomic_DNA"/>
</dbReference>
<evidence type="ECO:0000313" key="3">
    <source>
        <dbReference type="EMBL" id="ACU72593.1"/>
    </source>
</evidence>
<dbReference type="InterPro" id="IPR052544">
    <property type="entry name" value="Bacteriocin_Proc_Enz"/>
</dbReference>
<dbReference type="InParanoid" id="C7QBX4"/>
<feature type="region of interest" description="Disordered" evidence="1">
    <location>
        <begin position="255"/>
        <end position="288"/>
    </location>
</feature>
<dbReference type="Proteomes" id="UP000000851">
    <property type="component" value="Chromosome"/>
</dbReference>
<protein>
    <recommendedName>
        <fullName evidence="2">Nitroreductase domain-containing protein</fullName>
    </recommendedName>
</protein>
<dbReference type="GO" id="GO:0016491">
    <property type="term" value="F:oxidoreductase activity"/>
    <property type="evidence" value="ECO:0007669"/>
    <property type="project" value="InterPro"/>
</dbReference>
<dbReference type="OrthoDB" id="9801593at2"/>
<dbReference type="RefSeq" id="WP_015792322.1">
    <property type="nucleotide sequence ID" value="NC_013131.1"/>
</dbReference>
<dbReference type="AlphaFoldDB" id="C7QBX4"/>
<dbReference type="PANTHER" id="PTHR43745">
    <property type="entry name" value="NITROREDUCTASE MJ1384-RELATED"/>
    <property type="match status" value="1"/>
</dbReference>
<dbReference type="eggNOG" id="COG0778">
    <property type="taxonomic scope" value="Bacteria"/>
</dbReference>
<keyword evidence="4" id="KW-1185">Reference proteome</keyword>
<dbReference type="HOGENOM" id="CLU_040294_0_0_11"/>
<gene>
    <name evidence="3" type="ordered locus">Caci_3691</name>
</gene>
<feature type="compositionally biased region" description="Basic and acidic residues" evidence="1">
    <location>
        <begin position="263"/>
        <end position="276"/>
    </location>
</feature>
<dbReference type="STRING" id="479433.Caci_3691"/>
<sequence length="551" mass="59532">MGFAHEYATAVAWRGRVLMEPADFVPNWADKPRRAKYYPGALGFPLPDTEDEAAASVQKGLFDPAGSQPFTLSLLGGMLRDSYGLIGRRLGVQANTDLAALPSYKDANWSRGTASGGGLYPIGVYWLSGPSGPLLPGAYHYSPGHHAMQRLVVGDPTGEVRAAVGDEALTADTDQFLVLGIKFWQNAFKYNSFSYHAVTMDVGTVLQTWRMWAGARGLRIDPLLWFDEQRLSRLLGVSTEDEGLFAVVPVRWDAPSAPTAEPATERLTEPPNERPTEPPIQVRRTDQERSRTVLTFDTIRRVHAATIEHATQRPDRLALEAARAHAPDERREAATLPEPRPLQATVRAALHARRSSFGRFSAQRTIAADQLSAVLAAAAAGAALECDVTKPGGAELVKLYAFVSHVDQIAPASYEYDPQEGALRMVKPGAPGSFLQRNYFLANYNLEQAAAVLVPSVRTHAVLDAVGDRGIRLVNALVGAVAQAVYTASAAAGIACGVALGFDTISYIEELDLHQAGEIPLLTMMIGAERPRPADFRHDFGPLGPVPGSVR</sequence>
<dbReference type="InterPro" id="IPR029479">
    <property type="entry name" value="Nitroreductase"/>
</dbReference>
<dbReference type="KEGG" id="cai:Caci_3691"/>
<dbReference type="SUPFAM" id="SSF55469">
    <property type="entry name" value="FMN-dependent nitroreductase-like"/>
    <property type="match status" value="1"/>
</dbReference>
<dbReference type="NCBIfam" id="TIGR03605">
    <property type="entry name" value="antibiot_sagB"/>
    <property type="match status" value="1"/>
</dbReference>